<keyword evidence="4 9" id="KW-0547">Nucleotide-binding</keyword>
<evidence type="ECO:0000256" key="4">
    <source>
        <dbReference type="ARBA" id="ARBA00022741"/>
    </source>
</evidence>
<dbReference type="EC" id="2.7.7.3" evidence="9"/>
<dbReference type="GO" id="GO:0005737">
    <property type="term" value="C:cytoplasm"/>
    <property type="evidence" value="ECO:0007669"/>
    <property type="project" value="UniProtKB-SubCell"/>
</dbReference>
<evidence type="ECO:0000256" key="9">
    <source>
        <dbReference type="HAMAP-Rule" id="MF_00151"/>
    </source>
</evidence>
<dbReference type="AlphaFoldDB" id="A0L7K2"/>
<dbReference type="InterPro" id="IPR014729">
    <property type="entry name" value="Rossmann-like_a/b/a_fold"/>
</dbReference>
<evidence type="ECO:0000256" key="3">
    <source>
        <dbReference type="ARBA" id="ARBA00022695"/>
    </source>
</evidence>
<feature type="binding site" evidence="9">
    <location>
        <position position="101"/>
    </location>
    <ligand>
        <name>ATP</name>
        <dbReference type="ChEBI" id="CHEBI:30616"/>
    </ligand>
</feature>
<feature type="domain" description="Cytidyltransferase-like" evidence="10">
    <location>
        <begin position="8"/>
        <end position="136"/>
    </location>
</feature>
<dbReference type="Pfam" id="PF01467">
    <property type="entry name" value="CTP_transf_like"/>
    <property type="match status" value="1"/>
</dbReference>
<keyword evidence="6 9" id="KW-0460">Magnesium</keyword>
<feature type="site" description="Transition state stabilizer" evidence="9">
    <location>
        <position position="20"/>
    </location>
</feature>
<dbReference type="HOGENOM" id="CLU_100149_0_1_5"/>
<comment type="subunit">
    <text evidence="9">Homohexamer.</text>
</comment>
<keyword evidence="7 9" id="KW-0173">Coenzyme A biosynthesis</keyword>
<evidence type="ECO:0000256" key="5">
    <source>
        <dbReference type="ARBA" id="ARBA00022840"/>
    </source>
</evidence>
<dbReference type="UniPathway" id="UPA00241">
    <property type="reaction ID" value="UER00355"/>
</dbReference>
<dbReference type="NCBIfam" id="TIGR00125">
    <property type="entry name" value="cyt_tran_rel"/>
    <property type="match status" value="1"/>
</dbReference>
<keyword evidence="1 9" id="KW-0963">Cytoplasm</keyword>
<dbReference type="InterPro" id="IPR001980">
    <property type="entry name" value="PPAT"/>
</dbReference>
<dbReference type="EMBL" id="CP000471">
    <property type="protein sequence ID" value="ABK43945.1"/>
    <property type="molecule type" value="Genomic_DNA"/>
</dbReference>
<dbReference type="PRINTS" id="PR01020">
    <property type="entry name" value="LPSBIOSNTHSS"/>
</dbReference>
<gene>
    <name evidence="9" type="primary">coaD</name>
    <name evidence="11" type="ordered locus">Mmc1_1434</name>
</gene>
<dbReference type="GO" id="GO:0005524">
    <property type="term" value="F:ATP binding"/>
    <property type="evidence" value="ECO:0007669"/>
    <property type="project" value="UniProtKB-KW"/>
</dbReference>
<feature type="binding site" evidence="9">
    <location>
        <position position="12"/>
    </location>
    <ligand>
        <name>substrate</name>
    </ligand>
</feature>
<feature type="binding site" evidence="9">
    <location>
        <position position="20"/>
    </location>
    <ligand>
        <name>ATP</name>
        <dbReference type="ChEBI" id="CHEBI:30616"/>
    </ligand>
</feature>
<reference evidence="12" key="1">
    <citation type="journal article" date="2009" name="Appl. Environ. Microbiol.">
        <title>Complete genome sequence of the chemolithoautotrophic marine magnetotactic coccus strain MC-1.</title>
        <authorList>
            <person name="Schubbe S."/>
            <person name="Williams T.J."/>
            <person name="Xie G."/>
            <person name="Kiss H.E."/>
            <person name="Brettin T.S."/>
            <person name="Martinez D."/>
            <person name="Ross C.A."/>
            <person name="Schuler D."/>
            <person name="Cox B.L."/>
            <person name="Nealson K.H."/>
            <person name="Bazylinski D.A."/>
        </authorList>
    </citation>
    <scope>NUCLEOTIDE SEQUENCE [LARGE SCALE GENOMIC DNA]</scope>
    <source>
        <strain evidence="12">ATCC BAA-1437 / JCM 17883 / MC-1</strain>
    </source>
</reference>
<dbReference type="SUPFAM" id="SSF52374">
    <property type="entry name" value="Nucleotidylyl transferase"/>
    <property type="match status" value="1"/>
</dbReference>
<dbReference type="OrthoDB" id="9806661at2"/>
<evidence type="ECO:0000259" key="10">
    <source>
        <dbReference type="Pfam" id="PF01467"/>
    </source>
</evidence>
<comment type="similarity">
    <text evidence="9">Belongs to the bacterial CoaD family.</text>
</comment>
<dbReference type="GO" id="GO:0015937">
    <property type="term" value="P:coenzyme A biosynthetic process"/>
    <property type="evidence" value="ECO:0007669"/>
    <property type="project" value="UniProtKB-UniRule"/>
</dbReference>
<feature type="binding site" evidence="9">
    <location>
        <begin position="12"/>
        <end position="13"/>
    </location>
    <ligand>
        <name>ATP</name>
        <dbReference type="ChEBI" id="CHEBI:30616"/>
    </ligand>
</feature>
<comment type="pathway">
    <text evidence="9">Cofactor biosynthesis; coenzyme A biosynthesis; CoA from (R)-pantothenate: step 4/5.</text>
</comment>
<keyword evidence="3 9" id="KW-0548">Nucleotidyltransferase</keyword>
<name>A0L7K2_MAGMM</name>
<keyword evidence="2 9" id="KW-0808">Transferase</keyword>
<organism evidence="11 12">
    <name type="scientific">Magnetococcus marinus (strain ATCC BAA-1437 / JCM 17883 / MC-1)</name>
    <dbReference type="NCBI Taxonomy" id="156889"/>
    <lineage>
        <taxon>Bacteria</taxon>
        <taxon>Pseudomonadati</taxon>
        <taxon>Pseudomonadota</taxon>
        <taxon>Magnetococcia</taxon>
        <taxon>Magnetococcales</taxon>
        <taxon>Magnetococcaceae</taxon>
        <taxon>Magnetococcus</taxon>
    </lineage>
</organism>
<dbReference type="InterPro" id="IPR004821">
    <property type="entry name" value="Cyt_trans-like"/>
</dbReference>
<dbReference type="HAMAP" id="MF_00151">
    <property type="entry name" value="PPAT_bact"/>
    <property type="match status" value="1"/>
</dbReference>
<dbReference type="eggNOG" id="COG0669">
    <property type="taxonomic scope" value="Bacteria"/>
</dbReference>
<dbReference type="PANTHER" id="PTHR21342:SF1">
    <property type="entry name" value="PHOSPHOPANTETHEINE ADENYLYLTRANSFERASE"/>
    <property type="match status" value="1"/>
</dbReference>
<dbReference type="NCBIfam" id="TIGR01510">
    <property type="entry name" value="coaD_prev_kdtB"/>
    <property type="match status" value="1"/>
</dbReference>
<comment type="function">
    <text evidence="9">Reversibly transfers an adenylyl group from ATP to 4'-phosphopantetheine, yielding dephospho-CoA (dPCoA) and pyrophosphate.</text>
</comment>
<dbReference type="GO" id="GO:0004595">
    <property type="term" value="F:pantetheine-phosphate adenylyltransferase activity"/>
    <property type="evidence" value="ECO:0007669"/>
    <property type="project" value="UniProtKB-UniRule"/>
</dbReference>
<dbReference type="RefSeq" id="WP_011713098.1">
    <property type="nucleotide sequence ID" value="NC_008576.1"/>
</dbReference>
<reference evidence="11 12" key="2">
    <citation type="journal article" date="2012" name="Int. J. Syst. Evol. Microbiol.">
        <title>Magnetococcus marinus gen. nov., sp. nov., a marine, magnetotactic bacterium that represents a novel lineage (Magnetococcaceae fam. nov.; Magnetococcales ord. nov.) at the base of the Alphaproteobacteria.</title>
        <authorList>
            <person name="Bazylinski D.A."/>
            <person name="Williams T.J."/>
            <person name="Lefevre C.T."/>
            <person name="Berg R.J."/>
            <person name="Zhang C.L."/>
            <person name="Bowser S.S."/>
            <person name="Dean A.J."/>
            <person name="Beveridge T.J."/>
        </authorList>
    </citation>
    <scope>NUCLEOTIDE SEQUENCE [LARGE SCALE GENOMIC DNA]</scope>
    <source>
        <strain evidence="12">ATCC BAA-1437 / JCM 17883 / MC-1</strain>
    </source>
</reference>
<feature type="binding site" evidence="9">
    <location>
        <position position="44"/>
    </location>
    <ligand>
        <name>substrate</name>
    </ligand>
</feature>
<dbReference type="PANTHER" id="PTHR21342">
    <property type="entry name" value="PHOSPHOPANTETHEINE ADENYLYLTRANSFERASE"/>
    <property type="match status" value="1"/>
</dbReference>
<comment type="cofactor">
    <cofactor evidence="9">
        <name>Mg(2+)</name>
        <dbReference type="ChEBI" id="CHEBI:18420"/>
    </cofactor>
</comment>
<protein>
    <recommendedName>
        <fullName evidence="9">Phosphopantetheine adenylyltransferase</fullName>
        <ecNumber evidence="9">2.7.7.3</ecNumber>
    </recommendedName>
    <alternativeName>
        <fullName evidence="9">Dephospho-CoA pyrophosphorylase</fullName>
    </alternativeName>
    <alternativeName>
        <fullName evidence="9">Pantetheine-phosphate adenylyltransferase</fullName>
        <shortName evidence="9">PPAT</shortName>
    </alternativeName>
</protein>
<comment type="catalytic activity">
    <reaction evidence="8 9">
        <text>(R)-4'-phosphopantetheine + ATP + H(+) = 3'-dephospho-CoA + diphosphate</text>
        <dbReference type="Rhea" id="RHEA:19801"/>
        <dbReference type="ChEBI" id="CHEBI:15378"/>
        <dbReference type="ChEBI" id="CHEBI:30616"/>
        <dbReference type="ChEBI" id="CHEBI:33019"/>
        <dbReference type="ChEBI" id="CHEBI:57328"/>
        <dbReference type="ChEBI" id="CHEBI:61723"/>
        <dbReference type="EC" id="2.7.7.3"/>
    </reaction>
</comment>
<dbReference type="STRING" id="156889.Mmc1_1434"/>
<dbReference type="CDD" id="cd02163">
    <property type="entry name" value="PPAT"/>
    <property type="match status" value="1"/>
</dbReference>
<feature type="binding site" evidence="9">
    <location>
        <position position="76"/>
    </location>
    <ligand>
        <name>substrate</name>
    </ligand>
</feature>
<dbReference type="KEGG" id="mgm:Mmc1_1434"/>
<comment type="subcellular location">
    <subcellularLocation>
        <location evidence="9">Cytoplasm</location>
    </subcellularLocation>
</comment>
<evidence type="ECO:0000313" key="11">
    <source>
        <dbReference type="EMBL" id="ABK43945.1"/>
    </source>
</evidence>
<sequence>MTQRRTAIYPGTFDPVTLGHVDIIRRASKLFDRLVVGVAVNMRKQPLFAVEERVRLLEQSLADLHNVTVLPMDGLLVRSARQVGACAIVRGLRVVTDFDYEFQMGTMNRKLAPDIETVFLMADDINTFLSSSMVKEVAIMGGDITPFVPAVVAEPLRQALLQRA</sequence>
<evidence type="ECO:0000256" key="8">
    <source>
        <dbReference type="ARBA" id="ARBA00029346"/>
    </source>
</evidence>
<evidence type="ECO:0000256" key="1">
    <source>
        <dbReference type="ARBA" id="ARBA00022490"/>
    </source>
</evidence>
<keyword evidence="5 9" id="KW-0067">ATP-binding</keyword>
<dbReference type="Gene3D" id="3.40.50.620">
    <property type="entry name" value="HUPs"/>
    <property type="match status" value="1"/>
</dbReference>
<proteinExistence type="inferred from homology"/>
<dbReference type="Proteomes" id="UP000002586">
    <property type="component" value="Chromosome"/>
</dbReference>
<feature type="binding site" evidence="9">
    <location>
        <position position="90"/>
    </location>
    <ligand>
        <name>substrate</name>
    </ligand>
</feature>
<evidence type="ECO:0000256" key="6">
    <source>
        <dbReference type="ARBA" id="ARBA00022842"/>
    </source>
</evidence>
<evidence type="ECO:0000256" key="7">
    <source>
        <dbReference type="ARBA" id="ARBA00022993"/>
    </source>
</evidence>
<feature type="binding site" evidence="9">
    <location>
        <begin position="126"/>
        <end position="132"/>
    </location>
    <ligand>
        <name>ATP</name>
        <dbReference type="ChEBI" id="CHEBI:30616"/>
    </ligand>
</feature>
<feature type="binding site" evidence="9">
    <location>
        <begin position="91"/>
        <end position="93"/>
    </location>
    <ligand>
        <name>ATP</name>
        <dbReference type="ChEBI" id="CHEBI:30616"/>
    </ligand>
</feature>
<evidence type="ECO:0000313" key="12">
    <source>
        <dbReference type="Proteomes" id="UP000002586"/>
    </source>
</evidence>
<evidence type="ECO:0000256" key="2">
    <source>
        <dbReference type="ARBA" id="ARBA00022679"/>
    </source>
</evidence>
<accession>A0L7K2</accession>
<keyword evidence="12" id="KW-1185">Reference proteome</keyword>